<protein>
    <submittedName>
        <fullName evidence="1">Uncharacterized protein</fullName>
    </submittedName>
</protein>
<dbReference type="Proteomes" id="UP001234581">
    <property type="component" value="Unassembled WGS sequence"/>
</dbReference>
<comment type="caution">
    <text evidence="1">The sequence shown here is derived from an EMBL/GenBank/DDBJ whole genome shotgun (WGS) entry which is preliminary data.</text>
</comment>
<keyword evidence="2" id="KW-1185">Reference proteome</keyword>
<proteinExistence type="predicted"/>
<sequence length="119" mass="13627">MEEQTWIDNAGKGIGSYDLPMEGNLSDNLWHKDRRQNLILSFVKRHVTIPPVSGHLAAAAQVLMAMLSLKQKATINCVRFAAMLEKQWIEIEMLCDEHDYLREDSVERSFESMDDSMGQ</sequence>
<name>A0AAD7V7Z6_9FUNG</name>
<dbReference type="EMBL" id="JARTCD010000009">
    <property type="protein sequence ID" value="KAJ8661134.1"/>
    <property type="molecule type" value="Genomic_DNA"/>
</dbReference>
<reference evidence="1 2" key="1">
    <citation type="submission" date="2023-03" db="EMBL/GenBank/DDBJ databases">
        <title>Genome sequence of Lichtheimia ornata CBS 291.66.</title>
        <authorList>
            <person name="Mohabir J.T."/>
            <person name="Shea T.P."/>
            <person name="Kurbessoian T."/>
            <person name="Berby B."/>
            <person name="Fontaine J."/>
            <person name="Livny J."/>
            <person name="Gnirke A."/>
            <person name="Stajich J.E."/>
            <person name="Cuomo C.A."/>
        </authorList>
    </citation>
    <scope>NUCLEOTIDE SEQUENCE [LARGE SCALE GENOMIC DNA]</scope>
    <source>
        <strain evidence="1">CBS 291.66</strain>
    </source>
</reference>
<dbReference type="RefSeq" id="XP_058346047.1">
    <property type="nucleotide sequence ID" value="XM_058482958.1"/>
</dbReference>
<evidence type="ECO:0000313" key="2">
    <source>
        <dbReference type="Proteomes" id="UP001234581"/>
    </source>
</evidence>
<evidence type="ECO:0000313" key="1">
    <source>
        <dbReference type="EMBL" id="KAJ8661134.1"/>
    </source>
</evidence>
<accession>A0AAD7V7Z6</accession>
<dbReference type="AlphaFoldDB" id="A0AAD7V7Z6"/>
<gene>
    <name evidence="1" type="ORF">O0I10_002881</name>
</gene>
<dbReference type="GeneID" id="83210295"/>
<organism evidence="1 2">
    <name type="scientific">Lichtheimia ornata</name>
    <dbReference type="NCBI Taxonomy" id="688661"/>
    <lineage>
        <taxon>Eukaryota</taxon>
        <taxon>Fungi</taxon>
        <taxon>Fungi incertae sedis</taxon>
        <taxon>Mucoromycota</taxon>
        <taxon>Mucoromycotina</taxon>
        <taxon>Mucoromycetes</taxon>
        <taxon>Mucorales</taxon>
        <taxon>Lichtheimiaceae</taxon>
        <taxon>Lichtheimia</taxon>
    </lineage>
</organism>